<evidence type="ECO:0000313" key="2">
    <source>
        <dbReference type="Proteomes" id="UP000824223"/>
    </source>
</evidence>
<reference evidence="1" key="1">
    <citation type="journal article" date="2021" name="PeerJ">
        <title>Extensive microbial diversity within the chicken gut microbiome revealed by metagenomics and culture.</title>
        <authorList>
            <person name="Gilroy R."/>
            <person name="Ravi A."/>
            <person name="Getino M."/>
            <person name="Pursley I."/>
            <person name="Horton D.L."/>
            <person name="Alikhan N.F."/>
            <person name="Baker D."/>
            <person name="Gharbi K."/>
            <person name="Hall N."/>
            <person name="Watson M."/>
            <person name="Adriaenssens E.M."/>
            <person name="Foster-Nyarko E."/>
            <person name="Jarju S."/>
            <person name="Secka A."/>
            <person name="Antonio M."/>
            <person name="Oren A."/>
            <person name="Chaudhuri R.R."/>
            <person name="La Ragione R."/>
            <person name="Hildebrand F."/>
            <person name="Pallen M.J."/>
        </authorList>
    </citation>
    <scope>NUCLEOTIDE SEQUENCE</scope>
    <source>
        <strain evidence="1">ChiSjej2B20-11307</strain>
    </source>
</reference>
<evidence type="ECO:0008006" key="3">
    <source>
        <dbReference type="Google" id="ProtNLM"/>
    </source>
</evidence>
<dbReference type="Gene3D" id="3.40.1390.20">
    <property type="entry name" value="HprK N-terminal domain-like"/>
    <property type="match status" value="1"/>
</dbReference>
<evidence type="ECO:0000313" key="1">
    <source>
        <dbReference type="EMBL" id="HJA06038.1"/>
    </source>
</evidence>
<dbReference type="SUPFAM" id="SSF75138">
    <property type="entry name" value="HprK N-terminal domain-like"/>
    <property type="match status" value="1"/>
</dbReference>
<comment type="caution">
    <text evidence="1">The sequence shown here is derived from an EMBL/GenBank/DDBJ whole genome shotgun (WGS) entry which is preliminary data.</text>
</comment>
<proteinExistence type="predicted"/>
<organism evidence="1 2">
    <name type="scientific">Candidatus Mediterraneibacter pullicola</name>
    <dbReference type="NCBI Taxonomy" id="2838682"/>
    <lineage>
        <taxon>Bacteria</taxon>
        <taxon>Bacillati</taxon>
        <taxon>Bacillota</taxon>
        <taxon>Clostridia</taxon>
        <taxon>Lachnospirales</taxon>
        <taxon>Lachnospiraceae</taxon>
        <taxon>Mediterraneibacter</taxon>
    </lineage>
</organism>
<dbReference type="Proteomes" id="UP000824223">
    <property type="component" value="Unassembled WGS sequence"/>
</dbReference>
<reference evidence="1" key="2">
    <citation type="submission" date="2021-04" db="EMBL/GenBank/DDBJ databases">
        <authorList>
            <person name="Gilroy R."/>
        </authorList>
    </citation>
    <scope>NUCLEOTIDE SEQUENCE</scope>
    <source>
        <strain evidence="1">ChiSjej2B20-11307</strain>
    </source>
</reference>
<dbReference type="InterPro" id="IPR028979">
    <property type="entry name" value="Ser_kin/Pase_Hpr-like_N_sf"/>
</dbReference>
<protein>
    <recommendedName>
        <fullName evidence="3">DRTGG domain-containing protein</fullName>
    </recommendedName>
</protein>
<sequence>MKLEKILELPECRTLSEGDPNREISRVFCCDLLSIAMGKAPADGVWVTVMGNKNTLAVASLTDTACIVLAEGVSLDEGTLAKAREERIAILATKLPVFDIALEIYQAGIE</sequence>
<accession>A0A9D2H7J7</accession>
<name>A0A9D2H7J7_9FIRM</name>
<dbReference type="EMBL" id="DXAK01000012">
    <property type="protein sequence ID" value="HJA06038.1"/>
    <property type="molecule type" value="Genomic_DNA"/>
</dbReference>
<gene>
    <name evidence="1" type="ORF">H9798_02655</name>
</gene>
<dbReference type="AlphaFoldDB" id="A0A9D2H7J7"/>